<comment type="caution">
    <text evidence="4">The sequence shown here is derived from an EMBL/GenBank/DDBJ whole genome shotgun (WGS) entry which is preliminary data.</text>
</comment>
<dbReference type="OMA" id="RQHHLAF"/>
<dbReference type="STRING" id="210143.A0A1R3KG23"/>
<evidence type="ECO:0000256" key="2">
    <source>
        <dbReference type="ARBA" id="ARBA00023043"/>
    </source>
</evidence>
<evidence type="ECO:0000256" key="3">
    <source>
        <dbReference type="PROSITE-ProRule" id="PRU00023"/>
    </source>
</evidence>
<keyword evidence="2 3" id="KW-0040">ANK repeat</keyword>
<dbReference type="EMBL" id="AWWV01005080">
    <property type="protein sequence ID" value="OMP05999.1"/>
    <property type="molecule type" value="Genomic_DNA"/>
</dbReference>
<reference evidence="4 5" key="1">
    <citation type="submission" date="2013-09" db="EMBL/GenBank/DDBJ databases">
        <title>Corchorus capsularis genome sequencing.</title>
        <authorList>
            <person name="Alam M."/>
            <person name="Haque M.S."/>
            <person name="Islam M.S."/>
            <person name="Emdad E.M."/>
            <person name="Islam M.M."/>
            <person name="Ahmed B."/>
            <person name="Halim A."/>
            <person name="Hossen Q.M.M."/>
            <person name="Hossain M.Z."/>
            <person name="Ahmed R."/>
            <person name="Khan M.M."/>
            <person name="Islam R."/>
            <person name="Rashid M.M."/>
            <person name="Khan S.A."/>
            <person name="Rahman M.S."/>
            <person name="Alam M."/>
        </authorList>
    </citation>
    <scope>NUCLEOTIDE SEQUENCE [LARGE SCALE GENOMIC DNA]</scope>
    <source>
        <strain evidence="5">cv. CVL-1</strain>
        <tissue evidence="4">Whole seedling</tissue>
    </source>
</reference>
<dbReference type="PROSITE" id="PS50088">
    <property type="entry name" value="ANK_REPEAT"/>
    <property type="match status" value="1"/>
</dbReference>
<dbReference type="Pfam" id="PF12796">
    <property type="entry name" value="Ank_2"/>
    <property type="match status" value="1"/>
</dbReference>
<dbReference type="InterPro" id="IPR002110">
    <property type="entry name" value="Ankyrin_rpt"/>
</dbReference>
<dbReference type="PROSITE" id="PS50297">
    <property type="entry name" value="ANK_REP_REGION"/>
    <property type="match status" value="1"/>
</dbReference>
<dbReference type="GO" id="GO:0005886">
    <property type="term" value="C:plasma membrane"/>
    <property type="evidence" value="ECO:0007669"/>
    <property type="project" value="TreeGrafter"/>
</dbReference>
<dbReference type="SMART" id="SM00248">
    <property type="entry name" value="ANK"/>
    <property type="match status" value="2"/>
</dbReference>
<feature type="repeat" description="ANK" evidence="3">
    <location>
        <begin position="38"/>
        <end position="60"/>
    </location>
</feature>
<dbReference type="PANTHER" id="PTHR24186:SF37">
    <property type="entry name" value="PGG DOMAIN-CONTAINING PROTEIN"/>
    <property type="match status" value="1"/>
</dbReference>
<dbReference type="Gramene" id="OMP05999">
    <property type="protein sequence ID" value="OMP05999"/>
    <property type="gene ID" value="CCACVL1_01762"/>
</dbReference>
<dbReference type="Proteomes" id="UP000188268">
    <property type="component" value="Unassembled WGS sequence"/>
</dbReference>
<proteinExistence type="predicted"/>
<evidence type="ECO:0000313" key="5">
    <source>
        <dbReference type="Proteomes" id="UP000188268"/>
    </source>
</evidence>
<dbReference type="AlphaFoldDB" id="A0A1R3KG23"/>
<dbReference type="PANTHER" id="PTHR24186">
    <property type="entry name" value="PROTEIN PHOSPHATASE 1 REGULATORY SUBUNIT"/>
    <property type="match status" value="1"/>
</dbReference>
<sequence length="103" mass="11364">LDSLNRSPLYLASAEGHEQVVQALLAANPDACLVFDDEGKIPLHLAIMRGHVGIIQELIRMKPDSIKELVNGDQTVFHLAVRSSRQHHLAFSIHAKTLASTNY</sequence>
<accession>A0A1R3KG23</accession>
<dbReference type="OrthoDB" id="1932267at2759"/>
<keyword evidence="5" id="KW-1185">Reference proteome</keyword>
<name>A0A1R3KG23_COCAP</name>
<evidence type="ECO:0000256" key="1">
    <source>
        <dbReference type="ARBA" id="ARBA00022737"/>
    </source>
</evidence>
<organism evidence="4 5">
    <name type="scientific">Corchorus capsularis</name>
    <name type="common">Jute</name>
    <dbReference type="NCBI Taxonomy" id="210143"/>
    <lineage>
        <taxon>Eukaryota</taxon>
        <taxon>Viridiplantae</taxon>
        <taxon>Streptophyta</taxon>
        <taxon>Embryophyta</taxon>
        <taxon>Tracheophyta</taxon>
        <taxon>Spermatophyta</taxon>
        <taxon>Magnoliopsida</taxon>
        <taxon>eudicotyledons</taxon>
        <taxon>Gunneridae</taxon>
        <taxon>Pentapetalae</taxon>
        <taxon>rosids</taxon>
        <taxon>malvids</taxon>
        <taxon>Malvales</taxon>
        <taxon>Malvaceae</taxon>
        <taxon>Grewioideae</taxon>
        <taxon>Apeibeae</taxon>
        <taxon>Corchorus</taxon>
    </lineage>
</organism>
<evidence type="ECO:0000313" key="4">
    <source>
        <dbReference type="EMBL" id="OMP05999.1"/>
    </source>
</evidence>
<keyword evidence="1" id="KW-0677">Repeat</keyword>
<dbReference type="InterPro" id="IPR036770">
    <property type="entry name" value="Ankyrin_rpt-contain_sf"/>
</dbReference>
<gene>
    <name evidence="4" type="ORF">CCACVL1_01762</name>
</gene>
<protein>
    <submittedName>
        <fullName evidence="4">Uncharacterized protein</fullName>
    </submittedName>
</protein>
<feature type="non-terminal residue" evidence="4">
    <location>
        <position position="1"/>
    </location>
</feature>
<dbReference type="Gene3D" id="1.25.40.20">
    <property type="entry name" value="Ankyrin repeat-containing domain"/>
    <property type="match status" value="1"/>
</dbReference>
<dbReference type="SUPFAM" id="SSF48403">
    <property type="entry name" value="Ankyrin repeat"/>
    <property type="match status" value="1"/>
</dbReference>